<dbReference type="Pfam" id="PF05699">
    <property type="entry name" value="Dimer_Tnp_hAT"/>
    <property type="match status" value="1"/>
</dbReference>
<feature type="domain" description="HAT C-terminal dimerisation" evidence="1">
    <location>
        <begin position="92"/>
        <end position="157"/>
    </location>
</feature>
<keyword evidence="3" id="KW-1185">Reference proteome</keyword>
<dbReference type="Proteomes" id="UP001292094">
    <property type="component" value="Unassembled WGS sequence"/>
</dbReference>
<dbReference type="PANTHER" id="PTHR45913">
    <property type="entry name" value="EPM2A-INTERACTING PROTEIN 1"/>
    <property type="match status" value="1"/>
</dbReference>
<dbReference type="InterPro" id="IPR008906">
    <property type="entry name" value="HATC_C_dom"/>
</dbReference>
<comment type="caution">
    <text evidence="2">The sequence shown here is derived from an EMBL/GenBank/DDBJ whole genome shotgun (WGS) entry which is preliminary data.</text>
</comment>
<dbReference type="PANTHER" id="PTHR45913:SF22">
    <property type="entry name" value="SCAN BOX DOMAIN-CONTAINING PROTEIN"/>
    <property type="match status" value="1"/>
</dbReference>
<dbReference type="AlphaFoldDB" id="A0AAE1P9I9"/>
<dbReference type="InterPro" id="IPR012337">
    <property type="entry name" value="RNaseH-like_sf"/>
</dbReference>
<evidence type="ECO:0000313" key="3">
    <source>
        <dbReference type="Proteomes" id="UP001292094"/>
    </source>
</evidence>
<dbReference type="EMBL" id="JAWZYT010002611">
    <property type="protein sequence ID" value="KAK4303127.1"/>
    <property type="molecule type" value="Genomic_DNA"/>
</dbReference>
<evidence type="ECO:0000313" key="2">
    <source>
        <dbReference type="EMBL" id="KAK4303127.1"/>
    </source>
</evidence>
<accession>A0AAE1P9I9</accession>
<evidence type="ECO:0000259" key="1">
    <source>
        <dbReference type="Pfam" id="PF05699"/>
    </source>
</evidence>
<sequence>MDCLRGFLAKFQNWQRKVGAGNVVMFENLSAVLDENEEDSLLNMYFPEFEEEEGKLVRNPFSGTLNITTIPSDVQDEFLDLKQDSAAKDLYEEKSLNVFWCSMHQSYPKVSEIALRLLLPFSTTYLCESSFSTLLQIKNKSRNRLDVDPDMRCALSVTQPRIRQLTEKKQYQPSH</sequence>
<reference evidence="2" key="1">
    <citation type="submission" date="2023-11" db="EMBL/GenBank/DDBJ databases">
        <title>Genome assemblies of two species of porcelain crab, Petrolisthes cinctipes and Petrolisthes manimaculis (Anomura: Porcellanidae).</title>
        <authorList>
            <person name="Angst P."/>
        </authorList>
    </citation>
    <scope>NUCLEOTIDE SEQUENCE</scope>
    <source>
        <strain evidence="2">PB745_02</strain>
        <tissue evidence="2">Gill</tissue>
    </source>
</reference>
<organism evidence="2 3">
    <name type="scientific">Petrolisthes manimaculis</name>
    <dbReference type="NCBI Taxonomy" id="1843537"/>
    <lineage>
        <taxon>Eukaryota</taxon>
        <taxon>Metazoa</taxon>
        <taxon>Ecdysozoa</taxon>
        <taxon>Arthropoda</taxon>
        <taxon>Crustacea</taxon>
        <taxon>Multicrustacea</taxon>
        <taxon>Malacostraca</taxon>
        <taxon>Eumalacostraca</taxon>
        <taxon>Eucarida</taxon>
        <taxon>Decapoda</taxon>
        <taxon>Pleocyemata</taxon>
        <taxon>Anomura</taxon>
        <taxon>Galatheoidea</taxon>
        <taxon>Porcellanidae</taxon>
        <taxon>Petrolisthes</taxon>
    </lineage>
</organism>
<name>A0AAE1P9I9_9EUCA</name>
<dbReference type="SUPFAM" id="SSF53098">
    <property type="entry name" value="Ribonuclease H-like"/>
    <property type="match status" value="1"/>
</dbReference>
<dbReference type="GO" id="GO:0046983">
    <property type="term" value="F:protein dimerization activity"/>
    <property type="evidence" value="ECO:0007669"/>
    <property type="project" value="InterPro"/>
</dbReference>
<protein>
    <recommendedName>
        <fullName evidence="1">HAT C-terminal dimerisation domain-containing protein</fullName>
    </recommendedName>
</protein>
<gene>
    <name evidence="2" type="ORF">Pmani_024720</name>
</gene>
<proteinExistence type="predicted"/>